<gene>
    <name evidence="3" type="ORF">KIPB_011381</name>
</gene>
<dbReference type="GO" id="GO:0005509">
    <property type="term" value="F:calcium ion binding"/>
    <property type="evidence" value="ECO:0007669"/>
    <property type="project" value="InterPro"/>
</dbReference>
<feature type="domain" description="EF-hand" evidence="2">
    <location>
        <begin position="9"/>
        <end position="40"/>
    </location>
</feature>
<dbReference type="OrthoDB" id="26525at2759"/>
<dbReference type="PROSITE" id="PS50222">
    <property type="entry name" value="EF_HAND_2"/>
    <property type="match status" value="1"/>
</dbReference>
<dbReference type="InterPro" id="IPR002048">
    <property type="entry name" value="EF_hand_dom"/>
</dbReference>
<accession>A0A9K3GM96</accession>
<organism evidence="3 4">
    <name type="scientific">Kipferlia bialata</name>
    <dbReference type="NCBI Taxonomy" id="797122"/>
    <lineage>
        <taxon>Eukaryota</taxon>
        <taxon>Metamonada</taxon>
        <taxon>Carpediemonas-like organisms</taxon>
        <taxon>Kipferlia</taxon>
    </lineage>
</organism>
<sequence length="40" mass="4431">VLEHIGEPASDEDIEEMIKGADENGDGLIDFSEFQKFMSS</sequence>
<evidence type="ECO:0000259" key="2">
    <source>
        <dbReference type="PROSITE" id="PS50222"/>
    </source>
</evidence>
<dbReference type="SUPFAM" id="SSF47473">
    <property type="entry name" value="EF-hand"/>
    <property type="match status" value="1"/>
</dbReference>
<keyword evidence="1" id="KW-0106">Calcium</keyword>
<reference evidence="3 4" key="1">
    <citation type="journal article" date="2018" name="PLoS ONE">
        <title>The draft genome of Kipferlia bialata reveals reductive genome evolution in fornicate parasites.</title>
        <authorList>
            <person name="Tanifuji G."/>
            <person name="Takabayashi S."/>
            <person name="Kume K."/>
            <person name="Takagi M."/>
            <person name="Nakayama T."/>
            <person name="Kamikawa R."/>
            <person name="Inagaki Y."/>
            <person name="Hashimoto T."/>
        </authorList>
    </citation>
    <scope>NUCLEOTIDE SEQUENCE [LARGE SCALE GENOMIC DNA]</scope>
    <source>
        <strain evidence="3">NY0173</strain>
    </source>
</reference>
<feature type="non-terminal residue" evidence="3">
    <location>
        <position position="1"/>
    </location>
</feature>
<dbReference type="Proteomes" id="UP000265618">
    <property type="component" value="Unassembled WGS sequence"/>
</dbReference>
<evidence type="ECO:0000313" key="3">
    <source>
        <dbReference type="EMBL" id="GIQ89009.1"/>
    </source>
</evidence>
<dbReference type="Gene3D" id="1.10.238.10">
    <property type="entry name" value="EF-hand"/>
    <property type="match status" value="1"/>
</dbReference>
<dbReference type="InterPro" id="IPR018247">
    <property type="entry name" value="EF_Hand_1_Ca_BS"/>
</dbReference>
<dbReference type="Pfam" id="PF13499">
    <property type="entry name" value="EF-hand_7"/>
    <property type="match status" value="1"/>
</dbReference>
<dbReference type="EMBL" id="BDIP01004608">
    <property type="protein sequence ID" value="GIQ89009.1"/>
    <property type="molecule type" value="Genomic_DNA"/>
</dbReference>
<name>A0A9K3GM96_9EUKA</name>
<evidence type="ECO:0000313" key="4">
    <source>
        <dbReference type="Proteomes" id="UP000265618"/>
    </source>
</evidence>
<evidence type="ECO:0000256" key="1">
    <source>
        <dbReference type="ARBA" id="ARBA00022837"/>
    </source>
</evidence>
<dbReference type="PROSITE" id="PS00018">
    <property type="entry name" value="EF_HAND_1"/>
    <property type="match status" value="1"/>
</dbReference>
<comment type="caution">
    <text evidence="3">The sequence shown here is derived from an EMBL/GenBank/DDBJ whole genome shotgun (WGS) entry which is preliminary data.</text>
</comment>
<dbReference type="InterPro" id="IPR011992">
    <property type="entry name" value="EF-hand-dom_pair"/>
</dbReference>
<keyword evidence="4" id="KW-1185">Reference proteome</keyword>
<dbReference type="AlphaFoldDB" id="A0A9K3GM96"/>
<proteinExistence type="predicted"/>
<protein>
    <recommendedName>
        <fullName evidence="2">EF-hand domain-containing protein</fullName>
    </recommendedName>
</protein>